<dbReference type="InterPro" id="IPR014186">
    <property type="entry name" value="S-formylglutathione_hydrol"/>
</dbReference>
<evidence type="ECO:0000256" key="1">
    <source>
        <dbReference type="ARBA" id="ARBA00005622"/>
    </source>
</evidence>
<sequence length="118" mass="12923">MFDGFNLCFRRQSATLGCAMTFSIYLPPSPASNLSVLYWLSGLTCTDENFIIKSSAQRAAAAHDIALVAPDTSPRGGVVKHILLASFKEEETQERLDDLIRGYAALVGVVPSMKAFHW</sequence>
<dbReference type="FunFam" id="3.40.50.1820:FF:000902">
    <property type="entry name" value="S-formylglutathione hydrolase"/>
    <property type="match status" value="1"/>
</dbReference>
<evidence type="ECO:0000259" key="6">
    <source>
        <dbReference type="PROSITE" id="PS51502"/>
    </source>
</evidence>
<dbReference type="InParanoid" id="A0A804LGW6"/>
<dbReference type="PANTHER" id="PTHR10061">
    <property type="entry name" value="S-FORMYLGLUTATHIONE HYDROLASE"/>
    <property type="match status" value="1"/>
</dbReference>
<accession>A0A804LGW6</accession>
<dbReference type="GO" id="GO:0052689">
    <property type="term" value="F:carboxylic ester hydrolase activity"/>
    <property type="evidence" value="ECO:0007669"/>
    <property type="project" value="UniProtKB-KW"/>
</dbReference>
<dbReference type="GO" id="GO:0046294">
    <property type="term" value="P:formaldehyde catabolic process"/>
    <property type="evidence" value="ECO:0007669"/>
    <property type="project" value="InterPro"/>
</dbReference>
<evidence type="ECO:0000313" key="7">
    <source>
        <dbReference type="EnsemblPlants" id="Zm00001eb010250_P001"/>
    </source>
</evidence>
<evidence type="ECO:0000256" key="5">
    <source>
        <dbReference type="ARBA" id="ARBA00022801"/>
    </source>
</evidence>
<evidence type="ECO:0000256" key="4">
    <source>
        <dbReference type="ARBA" id="ARBA00022487"/>
    </source>
</evidence>
<dbReference type="EC" id="3.1.2.12" evidence="2"/>
<dbReference type="SUPFAM" id="SSF54909">
    <property type="entry name" value="Dimeric alpha+beta barrel"/>
    <property type="match status" value="1"/>
</dbReference>
<dbReference type="InterPro" id="IPR011008">
    <property type="entry name" value="Dimeric_a/b-barrel"/>
</dbReference>
<dbReference type="Pfam" id="PF00756">
    <property type="entry name" value="Esterase"/>
    <property type="match status" value="1"/>
</dbReference>
<dbReference type="Gene3D" id="3.40.50.1820">
    <property type="entry name" value="alpha/beta hydrolase"/>
    <property type="match status" value="1"/>
</dbReference>
<dbReference type="SUPFAM" id="SSF53474">
    <property type="entry name" value="alpha/beta-Hydrolases"/>
    <property type="match status" value="1"/>
</dbReference>
<reference evidence="7" key="2">
    <citation type="submission" date="2019-07" db="EMBL/GenBank/DDBJ databases">
        <authorList>
            <person name="Seetharam A."/>
            <person name="Woodhouse M."/>
            <person name="Cannon E."/>
        </authorList>
    </citation>
    <scope>NUCLEOTIDE SEQUENCE [LARGE SCALE GENOMIC DNA]</scope>
    <source>
        <strain evidence="7">cv. B73</strain>
    </source>
</reference>
<dbReference type="GO" id="GO:0018738">
    <property type="term" value="F:S-formylglutathione hydrolase activity"/>
    <property type="evidence" value="ECO:0000318"/>
    <property type="project" value="GO_Central"/>
</dbReference>
<evidence type="ECO:0000256" key="3">
    <source>
        <dbReference type="ARBA" id="ARBA00016774"/>
    </source>
</evidence>
<keyword evidence="4" id="KW-0719">Serine esterase</keyword>
<dbReference type="Gramene" id="Zm00001eb010250_T001">
    <property type="protein sequence ID" value="Zm00001eb010250_P001"/>
    <property type="gene ID" value="Zm00001eb010250"/>
</dbReference>
<dbReference type="PANTHER" id="PTHR10061:SF0">
    <property type="entry name" value="S-FORMYLGLUTATHIONE HYDROLASE"/>
    <property type="match status" value="1"/>
</dbReference>
<reference evidence="7" key="3">
    <citation type="submission" date="2021-05" db="UniProtKB">
        <authorList>
            <consortium name="EnsemblPlants"/>
        </authorList>
    </citation>
    <scope>IDENTIFICATION</scope>
    <source>
        <strain evidence="7">cv. B73</strain>
    </source>
</reference>
<dbReference type="AlphaFoldDB" id="A0A804LGW6"/>
<name>A0A804LGW6_MAIZE</name>
<feature type="domain" description="Stress-response A/B barrel" evidence="6">
    <location>
        <begin position="79"/>
        <end position="118"/>
    </location>
</feature>
<dbReference type="EnsemblPlants" id="Zm00001eb010250_T001">
    <property type="protein sequence ID" value="Zm00001eb010250_P001"/>
    <property type="gene ID" value="Zm00001eb010250"/>
</dbReference>
<dbReference type="InterPro" id="IPR013097">
    <property type="entry name" value="Dabb"/>
</dbReference>
<organism evidence="7 8">
    <name type="scientific">Zea mays</name>
    <name type="common">Maize</name>
    <dbReference type="NCBI Taxonomy" id="4577"/>
    <lineage>
        <taxon>Eukaryota</taxon>
        <taxon>Viridiplantae</taxon>
        <taxon>Streptophyta</taxon>
        <taxon>Embryophyta</taxon>
        <taxon>Tracheophyta</taxon>
        <taxon>Spermatophyta</taxon>
        <taxon>Magnoliopsida</taxon>
        <taxon>Liliopsida</taxon>
        <taxon>Poales</taxon>
        <taxon>Poaceae</taxon>
        <taxon>PACMAD clade</taxon>
        <taxon>Panicoideae</taxon>
        <taxon>Andropogonodae</taxon>
        <taxon>Andropogoneae</taxon>
        <taxon>Tripsacinae</taxon>
        <taxon>Zea</taxon>
    </lineage>
</organism>
<reference evidence="8" key="1">
    <citation type="submission" date="2015-12" db="EMBL/GenBank/DDBJ databases">
        <title>Update maize B73 reference genome by single molecule sequencing technologies.</title>
        <authorList>
            <consortium name="Maize Genome Sequencing Project"/>
            <person name="Ware D."/>
        </authorList>
    </citation>
    <scope>NUCLEOTIDE SEQUENCE [LARGE SCALE GENOMIC DNA]</scope>
    <source>
        <strain evidence="8">cv. B73</strain>
    </source>
</reference>
<evidence type="ECO:0000256" key="2">
    <source>
        <dbReference type="ARBA" id="ARBA00012479"/>
    </source>
</evidence>
<comment type="similarity">
    <text evidence="1">Belongs to the esterase D family.</text>
</comment>
<dbReference type="InterPro" id="IPR000801">
    <property type="entry name" value="Esterase-like"/>
</dbReference>
<dbReference type="PROSITE" id="PS51502">
    <property type="entry name" value="S_R_A_B_BARREL"/>
    <property type="match status" value="1"/>
</dbReference>
<keyword evidence="5" id="KW-0378">Hydrolase</keyword>
<evidence type="ECO:0000313" key="8">
    <source>
        <dbReference type="Proteomes" id="UP000007305"/>
    </source>
</evidence>
<proteinExistence type="inferred from homology"/>
<protein>
    <recommendedName>
        <fullName evidence="3">S-formylglutathione hydrolase</fullName>
        <ecNumber evidence="2">3.1.2.12</ecNumber>
    </recommendedName>
</protein>
<dbReference type="GO" id="GO:0005829">
    <property type="term" value="C:cytosol"/>
    <property type="evidence" value="ECO:0000318"/>
    <property type="project" value="GO_Central"/>
</dbReference>
<keyword evidence="8" id="KW-1185">Reference proteome</keyword>
<dbReference type="Proteomes" id="UP000007305">
    <property type="component" value="Chromosome 1"/>
</dbReference>
<dbReference type="InterPro" id="IPR029058">
    <property type="entry name" value="AB_hydrolase_fold"/>
</dbReference>